<protein>
    <submittedName>
        <fullName evidence="2">Uncharacterized protein</fullName>
    </submittedName>
</protein>
<feature type="region of interest" description="Disordered" evidence="1">
    <location>
        <begin position="29"/>
        <end position="55"/>
    </location>
</feature>
<comment type="caution">
    <text evidence="2">The sequence shown here is derived from an EMBL/GenBank/DDBJ whole genome shotgun (WGS) entry which is preliminary data.</text>
</comment>
<dbReference type="AlphaFoldDB" id="A0AAD4MZV6"/>
<organism evidence="2 3">
    <name type="scientific">Ditylenchus destructor</name>
    <dbReference type="NCBI Taxonomy" id="166010"/>
    <lineage>
        <taxon>Eukaryota</taxon>
        <taxon>Metazoa</taxon>
        <taxon>Ecdysozoa</taxon>
        <taxon>Nematoda</taxon>
        <taxon>Chromadorea</taxon>
        <taxon>Rhabditida</taxon>
        <taxon>Tylenchina</taxon>
        <taxon>Tylenchomorpha</taxon>
        <taxon>Sphaerularioidea</taxon>
        <taxon>Anguinidae</taxon>
        <taxon>Anguininae</taxon>
        <taxon>Ditylenchus</taxon>
    </lineage>
</organism>
<evidence type="ECO:0000313" key="2">
    <source>
        <dbReference type="EMBL" id="KAI1711646.1"/>
    </source>
</evidence>
<evidence type="ECO:0000256" key="1">
    <source>
        <dbReference type="SAM" id="MobiDB-lite"/>
    </source>
</evidence>
<accession>A0AAD4MZV6</accession>
<reference evidence="2" key="1">
    <citation type="submission" date="2022-01" db="EMBL/GenBank/DDBJ databases">
        <title>Genome Sequence Resource for Two Populations of Ditylenchus destructor, the Migratory Endoparasitic Phytonematode.</title>
        <authorList>
            <person name="Zhang H."/>
            <person name="Lin R."/>
            <person name="Xie B."/>
        </authorList>
    </citation>
    <scope>NUCLEOTIDE SEQUENCE</scope>
    <source>
        <strain evidence="2">BazhouSP</strain>
    </source>
</reference>
<name>A0AAD4MZV6_9BILA</name>
<sequence length="147" mass="16443">MNQKPSEAMSGKDKKQYREFNPFRHEIYGGGGNKGKGGGENNGGKNKGGNGGGGGGQAIKLNDGMNYMTQICHYINEVCLAVLLKTLGVNIHKLVEWLIARARNYVRYKCSMCDKRRLTFCSTMNLGWGKESHRYRICKKCCNCDEH</sequence>
<evidence type="ECO:0000313" key="3">
    <source>
        <dbReference type="Proteomes" id="UP001201812"/>
    </source>
</evidence>
<gene>
    <name evidence="2" type="ORF">DdX_10108</name>
</gene>
<keyword evidence="3" id="KW-1185">Reference proteome</keyword>
<dbReference type="Proteomes" id="UP001201812">
    <property type="component" value="Unassembled WGS sequence"/>
</dbReference>
<proteinExistence type="predicted"/>
<dbReference type="EMBL" id="JAKKPZ010000021">
    <property type="protein sequence ID" value="KAI1711646.1"/>
    <property type="molecule type" value="Genomic_DNA"/>
</dbReference>